<evidence type="ECO:0000259" key="3">
    <source>
        <dbReference type="SMART" id="SM00736"/>
    </source>
</evidence>
<reference evidence="4 5" key="1">
    <citation type="submission" date="2019-04" db="EMBL/GenBank/DDBJ databases">
        <authorList>
            <person name="Van Vliet M D."/>
        </authorList>
    </citation>
    <scope>NUCLEOTIDE SEQUENCE [LARGE SCALE GENOMIC DNA]</scope>
    <source>
        <strain evidence="4 5">F21</strain>
    </source>
</reference>
<proteinExistence type="predicted"/>
<name>A0A6C2UI21_9BACT</name>
<dbReference type="EMBL" id="CAAHFH010000001">
    <property type="protein sequence ID" value="VGO19107.1"/>
    <property type="molecule type" value="Genomic_DNA"/>
</dbReference>
<feature type="chain" id="PRO_5025492295" evidence="2">
    <location>
        <begin position="23"/>
        <end position="1528"/>
    </location>
</feature>
<gene>
    <name evidence="4" type="primary">hepB_1</name>
    <name evidence="4" type="ORF">SCARR_01163</name>
</gene>
<evidence type="ECO:0000313" key="5">
    <source>
        <dbReference type="Proteomes" id="UP000346198"/>
    </source>
</evidence>
<feature type="domain" description="Dystroglycan-type cadherin-like" evidence="3">
    <location>
        <begin position="991"/>
        <end position="1077"/>
    </location>
</feature>
<dbReference type="Pfam" id="PF05345">
    <property type="entry name" value="He_PIG"/>
    <property type="match status" value="1"/>
</dbReference>
<dbReference type="Proteomes" id="UP000346198">
    <property type="component" value="Unassembled WGS sequence"/>
</dbReference>
<dbReference type="InterPro" id="IPR006644">
    <property type="entry name" value="Cadg"/>
</dbReference>
<dbReference type="Gene3D" id="2.70.98.70">
    <property type="match status" value="1"/>
</dbReference>
<dbReference type="RefSeq" id="WP_136060533.1">
    <property type="nucleotide sequence ID" value="NZ_CAAHFH010000001.1"/>
</dbReference>
<dbReference type="Pfam" id="PF17963">
    <property type="entry name" value="Big_9"/>
    <property type="match status" value="1"/>
</dbReference>
<dbReference type="InterPro" id="IPR008929">
    <property type="entry name" value="Chondroitin_lyas"/>
</dbReference>
<keyword evidence="4" id="KW-0456">Lyase</keyword>
<dbReference type="GO" id="GO:0005509">
    <property type="term" value="F:calcium ion binding"/>
    <property type="evidence" value="ECO:0007669"/>
    <property type="project" value="InterPro"/>
</dbReference>
<accession>A0A6C2UI21</accession>
<dbReference type="InterPro" id="IPR012480">
    <property type="entry name" value="Hepar_II_III_C"/>
</dbReference>
<dbReference type="SMART" id="SM00736">
    <property type="entry name" value="CADG"/>
    <property type="match status" value="2"/>
</dbReference>
<dbReference type="GO" id="GO:0016020">
    <property type="term" value="C:membrane"/>
    <property type="evidence" value="ECO:0007669"/>
    <property type="project" value="InterPro"/>
</dbReference>
<dbReference type="GO" id="GO:0016829">
    <property type="term" value="F:lyase activity"/>
    <property type="evidence" value="ECO:0007669"/>
    <property type="project" value="UniProtKB-KW"/>
</dbReference>
<feature type="domain" description="Dystroglycan-type cadherin-like" evidence="3">
    <location>
        <begin position="1080"/>
        <end position="1173"/>
    </location>
</feature>
<keyword evidence="5" id="KW-1185">Reference proteome</keyword>
<dbReference type="Pfam" id="PF07940">
    <property type="entry name" value="Hepar_II_III_C"/>
    <property type="match status" value="1"/>
</dbReference>
<evidence type="ECO:0000256" key="1">
    <source>
        <dbReference type="ARBA" id="ARBA00004196"/>
    </source>
</evidence>
<evidence type="ECO:0000256" key="2">
    <source>
        <dbReference type="SAM" id="SignalP"/>
    </source>
</evidence>
<dbReference type="SUPFAM" id="SSF49313">
    <property type="entry name" value="Cadherin-like"/>
    <property type="match status" value="2"/>
</dbReference>
<organism evidence="4 5">
    <name type="scientific">Pontiella sulfatireligans</name>
    <dbReference type="NCBI Taxonomy" id="2750658"/>
    <lineage>
        <taxon>Bacteria</taxon>
        <taxon>Pseudomonadati</taxon>
        <taxon>Kiritimatiellota</taxon>
        <taxon>Kiritimatiellia</taxon>
        <taxon>Kiritimatiellales</taxon>
        <taxon>Pontiellaceae</taxon>
        <taxon>Pontiella</taxon>
    </lineage>
</organism>
<feature type="signal peptide" evidence="2">
    <location>
        <begin position="1"/>
        <end position="22"/>
    </location>
</feature>
<evidence type="ECO:0000313" key="4">
    <source>
        <dbReference type="EMBL" id="VGO19107.1"/>
    </source>
</evidence>
<sequence length="1528" mass="164836">MKNAMAKVIGLAFVVSCLSTQAALLAYEGFDTINPIGTDVTAAGLTGTGFSGYTETHADMDLQAGLSYTDSQGNQLVNMGRSAGLSSAAASHRNLQLVLANPIADTDTYYMSFLIDYVVLDAWTSMGFGQAVAGSDVSYGNAHAGAVSRLDTSFKRQIYAPNGVKIAGATETTGPTLVILKVDRSAHSLSVYWNPSDLTDVVGTAEGSLSAVGTAAFPDFIAVALGVLTGGEALVDEIRIGDSLGDVVPLSTVKTILEYTEQEFLDTFLNLDIEGSLIAGHPRLFLTPDRFDEIMLDAAKAGMITNDFKADIEARMLADDWTNVTASNYWMQYETALEADKLVAGGANSFEPNQHAIKSAVVYLATGDQQFADYAEWLMNVSLLSYEKRVNLGYAFAWAGFTRLEWLIAYDLVYNGLSAGAQEDLLNRYISAMDFFMANSFTSTEVPRESRTNVELGNYGAGFLRYYIPLMALDKSFITETFKSDTLRPWLDVEYENYLKFIYYRAQSRGEFGGASATTLSYSFSAYPYSLINFMHASRSAWGQDFVSITPELLGLSYYVIWNMIMGVDEEIYQYGSGDLQRSENEFPGGQMALHMKNYLALYGAVASPEQKDSMNYVRGIFEDHINHPYYSLFGNTNDIFESTSDSDTLPKAFYFKTMGQLFSKSAYASNGTYAMFMCGGEMTAHRHRDSLHFTLYKEGFQALDSGNRPGYSDTYHWTRYAQRSVAHNMVLVHTLPSGNEYGGQLAGTHGDSTLESFVWNDNFSYMAGNGTDCYDSNRVNEVSRQFLHIYPSLFLVFDRVEADEASFRKDWLLHFGQPPTVSTDDNSFSGWNGGGRLYGKTLLPAAVDTTIIEGFKRNDATEYPLLDWDGLTDAQKAVQGKWRIDVTPKVATERDYFLHLLQLGDEHLEELIPYALSEDAGSATVSLDYAGNHYTIQLDKTGALGGSIEVVDAAGQTNTVALLNTIQSQTEFLPASVSNRPPVFTVDPFTMAETSGFQFYSGSIRDTAMDADLDALVYSKTSGPAWLTIAPDGTLGGMPASVDAGLNSFTVQVSDGQGGTDNAEMTITVNAGVNSDPVFVEDPMSRIFAIPGKAYVATLAGSAVDTDAGHLLTYSKVAGPSWLSVASDGTLGGIPASLDDGLNLFRVQVSDAFGGTATAGLTIRVYDGLLAYEGFDAVGNVRLQKMPGGVGFTNNPTLTNYRMRTYDSAGLSYLDGNGNTLDVEGQYGGLDAVIGGTKNLQLELTGGPISTGTVYMSFLFDANNATNGFYVGLLSGAVGASSSMGSVMQAMVRATSSGWGNYGNPSGINDVGGPTTAGLHFVVSAINLDTGTMTTYFDPTNLSDVAGSASHTIDSTGATFSPITHFGFGLGANIGYVDEIRIGNNMSIVVPIVGVPVTPYEFWSVENGLANGVNDALTADPDGDGNDNLMEYAVDGDPLDAAAGALMFIGSDGNASHWFYHVHNQRTDDGSLTYRVETGTDLASSSNWTVGGVEFVGESPSAGNYKSVTNRTDIENQEFIRLKIERQ</sequence>
<dbReference type="Gene3D" id="2.60.40.10">
    <property type="entry name" value="Immunoglobulins"/>
    <property type="match status" value="2"/>
</dbReference>
<dbReference type="InterPro" id="IPR013783">
    <property type="entry name" value="Ig-like_fold"/>
</dbReference>
<keyword evidence="2" id="KW-0732">Signal</keyword>
<dbReference type="Gene3D" id="1.50.10.100">
    <property type="entry name" value="Chondroitin AC/alginate lyase"/>
    <property type="match status" value="1"/>
</dbReference>
<dbReference type="InterPro" id="IPR015919">
    <property type="entry name" value="Cadherin-like_sf"/>
</dbReference>
<comment type="subcellular location">
    <subcellularLocation>
        <location evidence="1">Cell envelope</location>
    </subcellularLocation>
</comment>
<protein>
    <submittedName>
        <fullName evidence="4">Heparin and heparin-sulfate lyase</fullName>
    </submittedName>
</protein>